<dbReference type="Proteomes" id="UP000289952">
    <property type="component" value="Chromosome"/>
</dbReference>
<name>A0A449ACD3_9BACT</name>
<sequence length="246" mass="28837">MSDILFYFSNLYAGDNSKVYQAIKSGQKINDQVLNEQKQKYNIQNISYLTMVDYYYPTNLILSKQPPFVLYYKGNPQILKNNHIKVYLVNEVYTTFTQKYILDNIKQLVENTTLVTNGYKYTEQELIKLYRKNGGKIIHIAKSGIDYFRLDMINFENEIVISKYPLECNIEYENFKNDNYFASLLADQLIYFSSKEKSKTHHLVNYFLEHGKDVFCFPGYGLNDGNNQLIKNGAKLITYIAETIQI</sequence>
<dbReference type="InterPro" id="IPR057666">
    <property type="entry name" value="DrpA_SLOG"/>
</dbReference>
<feature type="domain" description="Smf/DprA SLOG" evidence="1">
    <location>
        <begin position="48"/>
        <end position="244"/>
    </location>
</feature>
<keyword evidence="3" id="KW-1185">Reference proteome</keyword>
<dbReference type="EMBL" id="LR214972">
    <property type="protein sequence ID" value="VEU62650.1"/>
    <property type="molecule type" value="Genomic_DNA"/>
</dbReference>
<accession>A0A449ACD3</accession>
<dbReference type="OrthoDB" id="9785707at2"/>
<dbReference type="Pfam" id="PF02481">
    <property type="entry name" value="DNA_processg_A"/>
    <property type="match status" value="1"/>
</dbReference>
<reference evidence="2 3" key="1">
    <citation type="submission" date="2019-01" db="EMBL/GenBank/DDBJ databases">
        <authorList>
            <consortium name="Pathogen Informatics"/>
        </authorList>
    </citation>
    <scope>NUCLEOTIDE SEQUENCE [LARGE SCALE GENOMIC DNA]</scope>
    <source>
        <strain evidence="2 3">NCTC10118</strain>
    </source>
</reference>
<evidence type="ECO:0000313" key="2">
    <source>
        <dbReference type="EMBL" id="VEU62650.1"/>
    </source>
</evidence>
<dbReference type="GO" id="GO:0009294">
    <property type="term" value="P:DNA-mediated transformation"/>
    <property type="evidence" value="ECO:0007669"/>
    <property type="project" value="InterPro"/>
</dbReference>
<organism evidence="2 3">
    <name type="scientific">Mycoplasmopsis bovirhinis</name>
    <dbReference type="NCBI Taxonomy" id="29553"/>
    <lineage>
        <taxon>Bacteria</taxon>
        <taxon>Bacillati</taxon>
        <taxon>Mycoplasmatota</taxon>
        <taxon>Mycoplasmoidales</taxon>
        <taxon>Metamycoplasmataceae</taxon>
        <taxon>Mycoplasmopsis</taxon>
    </lineage>
</organism>
<dbReference type="Gene3D" id="3.40.50.450">
    <property type="match status" value="1"/>
</dbReference>
<gene>
    <name evidence="2" type="primary">MCYN0396</name>
    <name evidence="2" type="ORF">NCTC10118_00086</name>
</gene>
<dbReference type="AlphaFoldDB" id="A0A449ACD3"/>
<evidence type="ECO:0000313" key="3">
    <source>
        <dbReference type="Proteomes" id="UP000289952"/>
    </source>
</evidence>
<dbReference type="RefSeq" id="WP_129620934.1">
    <property type="nucleotide sequence ID" value="NZ_LR214972.1"/>
</dbReference>
<protein>
    <submittedName>
        <fullName evidence="2">DNA processing protein</fullName>
    </submittedName>
</protein>
<proteinExistence type="predicted"/>
<evidence type="ECO:0000259" key="1">
    <source>
        <dbReference type="Pfam" id="PF02481"/>
    </source>
</evidence>